<gene>
    <name evidence="7" type="ORF">APLA_LOCUS8989</name>
</gene>
<keyword evidence="8" id="KW-1185">Reference proteome</keyword>
<dbReference type="InterPro" id="IPR020084">
    <property type="entry name" value="NUDIX_hydrolase_CS"/>
</dbReference>
<keyword evidence="3" id="KW-0547">Nucleotide-binding</keyword>
<dbReference type="GO" id="GO:0006167">
    <property type="term" value="P:AMP biosynthetic process"/>
    <property type="evidence" value="ECO:0007669"/>
    <property type="project" value="TreeGrafter"/>
</dbReference>
<feature type="domain" description="Nudix hydrolase" evidence="6">
    <location>
        <begin position="35"/>
        <end position="172"/>
    </location>
</feature>
<proteinExistence type="inferred from homology"/>
<dbReference type="InterPro" id="IPR000086">
    <property type="entry name" value="NUDIX_hydrolase_dom"/>
</dbReference>
<dbReference type="InterPro" id="IPR003565">
    <property type="entry name" value="Tetra_PHTase"/>
</dbReference>
<accession>A0A8S1A5K9</accession>
<dbReference type="AlphaFoldDB" id="A0A8S1A5K9"/>
<dbReference type="InterPro" id="IPR051325">
    <property type="entry name" value="Nudix_hydrolase_domain"/>
</dbReference>
<evidence type="ECO:0000313" key="8">
    <source>
        <dbReference type="Proteomes" id="UP000494106"/>
    </source>
</evidence>
<dbReference type="OrthoDB" id="276276at2759"/>
<dbReference type="CDD" id="cd03428">
    <property type="entry name" value="NUDIX_Ap4A_Nudt2"/>
    <property type="match status" value="1"/>
</dbReference>
<keyword evidence="4" id="KW-0378">Hydrolase</keyword>
<evidence type="ECO:0000256" key="4">
    <source>
        <dbReference type="ARBA" id="ARBA00022801"/>
    </source>
</evidence>
<dbReference type="PROSITE" id="PS00893">
    <property type="entry name" value="NUDIX_BOX"/>
    <property type="match status" value="1"/>
</dbReference>
<evidence type="ECO:0000256" key="5">
    <source>
        <dbReference type="ARBA" id="ARBA00032644"/>
    </source>
</evidence>
<dbReference type="PROSITE" id="PS51462">
    <property type="entry name" value="NUDIX"/>
    <property type="match status" value="1"/>
</dbReference>
<dbReference type="PRINTS" id="PR01405">
    <property type="entry name" value="TETRPHPHTASE"/>
</dbReference>
<dbReference type="PANTHER" id="PTHR21340">
    <property type="entry name" value="DIADENOSINE 5,5-P1,P4-TETRAPHOSPHATE PYROPHOSPHOHYDROLASE MUTT"/>
    <property type="match status" value="1"/>
</dbReference>
<evidence type="ECO:0000259" key="6">
    <source>
        <dbReference type="PROSITE" id="PS51462"/>
    </source>
</evidence>
<evidence type="ECO:0000313" key="7">
    <source>
        <dbReference type="EMBL" id="CAB3242341.1"/>
    </source>
</evidence>
<dbReference type="SUPFAM" id="SSF55811">
    <property type="entry name" value="Nudix"/>
    <property type="match status" value="1"/>
</dbReference>
<protein>
    <recommendedName>
        <fullName evidence="2">Bis(5'-nucleosyl)-tetraphosphatase [asymmetrical]</fullName>
    </recommendedName>
    <alternativeName>
        <fullName evidence="5">Diadenosine 5',5'''-P1,P4-tetraphosphate asymmetrical hydrolase</fullName>
    </alternativeName>
</protein>
<evidence type="ECO:0000256" key="1">
    <source>
        <dbReference type="ARBA" id="ARBA00005582"/>
    </source>
</evidence>
<evidence type="ECO:0000256" key="2">
    <source>
        <dbReference type="ARBA" id="ARBA00018911"/>
    </source>
</evidence>
<comment type="similarity">
    <text evidence="1">Belongs to the Nudix hydrolase family.</text>
</comment>
<dbReference type="EMBL" id="CADEBC010000513">
    <property type="protein sequence ID" value="CAB3242341.1"/>
    <property type="molecule type" value="Genomic_DNA"/>
</dbReference>
<dbReference type="Proteomes" id="UP000494106">
    <property type="component" value="Unassembled WGS sequence"/>
</dbReference>
<sequence length="175" mass="20316">MHIDAYCAMSERRLRREPLIKVEVDISEFKTSIMNQTRAAGLVIYRCINQTVQFLMLQTSYGQHHWTPPKGHVDPGESDWITALRETSEEAGLSEEHLEVYKNISKELHYEVNGKPKVVVYWLAKLINPDMNVRLSDEHQDFKWLALEEAQTISGFDDMTKLLADFYEKAMAMSH</sequence>
<evidence type="ECO:0000256" key="3">
    <source>
        <dbReference type="ARBA" id="ARBA00022741"/>
    </source>
</evidence>
<name>A0A8S1A5K9_ARCPL</name>
<dbReference type="PANTHER" id="PTHR21340:SF0">
    <property type="entry name" value="BIS(5'-NUCLEOSYL)-TETRAPHOSPHATASE [ASYMMETRICAL]"/>
    <property type="match status" value="1"/>
</dbReference>
<organism evidence="7 8">
    <name type="scientific">Arctia plantaginis</name>
    <name type="common">Wood tiger moth</name>
    <name type="synonym">Phalaena plantaginis</name>
    <dbReference type="NCBI Taxonomy" id="874455"/>
    <lineage>
        <taxon>Eukaryota</taxon>
        <taxon>Metazoa</taxon>
        <taxon>Ecdysozoa</taxon>
        <taxon>Arthropoda</taxon>
        <taxon>Hexapoda</taxon>
        <taxon>Insecta</taxon>
        <taxon>Pterygota</taxon>
        <taxon>Neoptera</taxon>
        <taxon>Endopterygota</taxon>
        <taxon>Lepidoptera</taxon>
        <taxon>Glossata</taxon>
        <taxon>Ditrysia</taxon>
        <taxon>Noctuoidea</taxon>
        <taxon>Erebidae</taxon>
        <taxon>Arctiinae</taxon>
        <taxon>Arctia</taxon>
    </lineage>
</organism>
<comment type="caution">
    <text evidence="7">The sequence shown here is derived from an EMBL/GenBank/DDBJ whole genome shotgun (WGS) entry which is preliminary data.</text>
</comment>
<dbReference type="GO" id="GO:0006754">
    <property type="term" value="P:ATP biosynthetic process"/>
    <property type="evidence" value="ECO:0007669"/>
    <property type="project" value="TreeGrafter"/>
</dbReference>
<dbReference type="InterPro" id="IPR015797">
    <property type="entry name" value="NUDIX_hydrolase-like_dom_sf"/>
</dbReference>
<dbReference type="Pfam" id="PF00293">
    <property type="entry name" value="NUDIX"/>
    <property type="match status" value="1"/>
</dbReference>
<reference evidence="7 8" key="1">
    <citation type="submission" date="2020-04" db="EMBL/GenBank/DDBJ databases">
        <authorList>
            <person name="Wallbank WR R."/>
            <person name="Pardo Diaz C."/>
            <person name="Kozak K."/>
            <person name="Martin S."/>
            <person name="Jiggins C."/>
            <person name="Moest M."/>
            <person name="Warren A I."/>
            <person name="Byers J.R.P. K."/>
            <person name="Montejo-Kovacevich G."/>
            <person name="Yen C E."/>
        </authorList>
    </citation>
    <scope>NUCLEOTIDE SEQUENCE [LARGE SCALE GENOMIC DNA]</scope>
</reference>
<dbReference type="GO" id="GO:0000166">
    <property type="term" value="F:nucleotide binding"/>
    <property type="evidence" value="ECO:0007669"/>
    <property type="project" value="UniProtKB-KW"/>
</dbReference>
<dbReference type="Gene3D" id="3.90.79.10">
    <property type="entry name" value="Nucleoside Triphosphate Pyrophosphohydrolase"/>
    <property type="match status" value="1"/>
</dbReference>
<dbReference type="GO" id="GO:0004081">
    <property type="term" value="F:bis(5'-nucleosyl)-tetraphosphatase (asymmetrical) activity"/>
    <property type="evidence" value="ECO:0007669"/>
    <property type="project" value="TreeGrafter"/>
</dbReference>